<proteinExistence type="predicted"/>
<reference evidence="1 2" key="1">
    <citation type="submission" date="2017-11" db="EMBL/GenBank/DDBJ databases">
        <title>Effect of PGPRs.</title>
        <authorList>
            <person name="Oliva R."/>
            <person name="Nong J."/>
            <person name="Roman V."/>
        </authorList>
    </citation>
    <scope>NUCLEOTIDE SEQUENCE [LARGE SCALE GENOMIC DNA]</scope>
    <source>
        <strain evidence="1">Inb918</strain>
    </source>
</reference>
<evidence type="ECO:0000313" key="2">
    <source>
        <dbReference type="Proteomes" id="UP000282760"/>
    </source>
</evidence>
<gene>
    <name evidence="1" type="ORF">CT157_28210</name>
</gene>
<evidence type="ECO:0000313" key="1">
    <source>
        <dbReference type="EMBL" id="AZV29755.1"/>
    </source>
</evidence>
<dbReference type="AlphaFoldDB" id="A0A3T0K237"/>
<protein>
    <submittedName>
        <fullName evidence="1">Peptidase inhibitor</fullName>
    </submittedName>
</protein>
<dbReference type="Gene3D" id="3.30.10.10">
    <property type="entry name" value="Trypsin Inhibitor V, subunit A"/>
    <property type="match status" value="1"/>
</dbReference>
<name>A0A3T0K237_PSESX</name>
<sequence length="69" mass="7728">MPDFCNINAAQFAVGQVATPETLSAIRIAAGVQKHRLERPEDLFNLLPKPDRIRVLVNERNEIDELICG</sequence>
<organism evidence="1 2">
    <name type="scientific">Pseudomonas syringae</name>
    <dbReference type="NCBI Taxonomy" id="317"/>
    <lineage>
        <taxon>Bacteria</taxon>
        <taxon>Pseudomonadati</taxon>
        <taxon>Pseudomonadota</taxon>
        <taxon>Gammaproteobacteria</taxon>
        <taxon>Pseudomonadales</taxon>
        <taxon>Pseudomonadaceae</taxon>
        <taxon>Pseudomonas</taxon>
    </lineage>
</organism>
<dbReference type="Proteomes" id="UP000282760">
    <property type="component" value="Chromosome"/>
</dbReference>
<dbReference type="EMBL" id="CP024646">
    <property type="protein sequence ID" value="AZV29755.1"/>
    <property type="molecule type" value="Genomic_DNA"/>
</dbReference>
<accession>A0A3T0K237</accession>